<dbReference type="InterPro" id="IPR008567">
    <property type="entry name" value="BKACE"/>
</dbReference>
<gene>
    <name evidence="5" type="ORF">FBQ73_22360</name>
</gene>
<dbReference type="OrthoDB" id="9805277at2"/>
<dbReference type="Pfam" id="PF05853">
    <property type="entry name" value="BKACE"/>
    <property type="match status" value="1"/>
</dbReference>
<dbReference type="PANTHER" id="PTHR37418:SF2">
    <property type="entry name" value="3-KETO-5-AMINOHEXANOATE CLEAVAGE ENZYME"/>
    <property type="match status" value="1"/>
</dbReference>
<name>A0A6C1KC16_XANAU</name>
<evidence type="ECO:0000256" key="2">
    <source>
        <dbReference type="ARBA" id="ARBA00022679"/>
    </source>
</evidence>
<keyword evidence="4" id="KW-0862">Zinc</keyword>
<evidence type="ECO:0000313" key="5">
    <source>
        <dbReference type="EMBL" id="TLX40784.1"/>
    </source>
</evidence>
<dbReference type="Proteomes" id="UP000305131">
    <property type="component" value="Unassembled WGS sequence"/>
</dbReference>
<dbReference type="PANTHER" id="PTHR37418">
    <property type="entry name" value="3-KETO-5-AMINOHEXANOATE CLEAVAGE ENZYME-RELATED"/>
    <property type="match status" value="1"/>
</dbReference>
<dbReference type="GO" id="GO:0043720">
    <property type="term" value="F:3-keto-5-aminohexanoate cleavage activity"/>
    <property type="evidence" value="ECO:0007669"/>
    <property type="project" value="InterPro"/>
</dbReference>
<accession>A0A6C1KC16</accession>
<dbReference type="Gene3D" id="3.20.20.70">
    <property type="entry name" value="Aldolase class I"/>
    <property type="match status" value="1"/>
</dbReference>
<comment type="caution">
    <text evidence="5">The sequence shown here is derived from an EMBL/GenBank/DDBJ whole genome shotgun (WGS) entry which is preliminary data.</text>
</comment>
<reference evidence="5 6" key="1">
    <citation type="submission" date="2019-05" db="EMBL/GenBank/DDBJ databases">
        <authorList>
            <person name="Zhou X."/>
        </authorList>
    </citation>
    <scope>NUCLEOTIDE SEQUENCE [LARGE SCALE GENOMIC DNA]</scope>
    <source>
        <strain evidence="5 6">DSM 432</strain>
    </source>
</reference>
<evidence type="ECO:0000256" key="3">
    <source>
        <dbReference type="ARBA" id="ARBA00022723"/>
    </source>
</evidence>
<dbReference type="RefSeq" id="WP_138401695.1">
    <property type="nucleotide sequence ID" value="NZ_JBAFVI010000016.1"/>
</dbReference>
<dbReference type="GeneID" id="95776204"/>
<evidence type="ECO:0000256" key="1">
    <source>
        <dbReference type="ARBA" id="ARBA00001947"/>
    </source>
</evidence>
<dbReference type="InterPro" id="IPR013785">
    <property type="entry name" value="Aldolase_TIM"/>
</dbReference>
<dbReference type="GO" id="GO:0046872">
    <property type="term" value="F:metal ion binding"/>
    <property type="evidence" value="ECO:0007669"/>
    <property type="project" value="UniProtKB-KW"/>
</dbReference>
<proteinExistence type="predicted"/>
<evidence type="ECO:0000313" key="6">
    <source>
        <dbReference type="Proteomes" id="UP000305131"/>
    </source>
</evidence>
<keyword evidence="2" id="KW-0808">Transferase</keyword>
<evidence type="ECO:0000256" key="4">
    <source>
        <dbReference type="ARBA" id="ARBA00022833"/>
    </source>
</evidence>
<sequence length="321" mass="35087">MAETTPAPKAPSTASRKVVITCAITGAIHTPTMSPHLPITPDEIVTEALAAAEAGAAILHLHARNPETGQPDQTPEGFARFLPRIKQATNAVINITSGGSPYMKVEERVLPAATFKPEVASLNMGSMNFGLFHLADKYKEFKHPWEKAHLENTRDLVFRNTFKDIEYILSTCYDNGTRFEFECYDIGHLYNLAHFLDRGLVKPPLFVQSVFGLLGGIGPHPEDVMHMKRTCDRLFGDQYRWSVLGAGRNQLPIAAMAASMGGNIRVGLEDSLWAGRGKLATSNADQVKLAVKIIEGLGLQVASPDEARQILELKGADKTNI</sequence>
<comment type="cofactor">
    <cofactor evidence="1">
        <name>Zn(2+)</name>
        <dbReference type="ChEBI" id="CHEBI:29105"/>
    </cofactor>
</comment>
<keyword evidence="3" id="KW-0479">Metal-binding</keyword>
<protein>
    <submittedName>
        <fullName evidence="5">3-keto-5-aminohexanoate cleavage protein</fullName>
    </submittedName>
</protein>
<organism evidence="5 6">
    <name type="scientific">Xanthobacter autotrophicus</name>
    <dbReference type="NCBI Taxonomy" id="280"/>
    <lineage>
        <taxon>Bacteria</taxon>
        <taxon>Pseudomonadati</taxon>
        <taxon>Pseudomonadota</taxon>
        <taxon>Alphaproteobacteria</taxon>
        <taxon>Hyphomicrobiales</taxon>
        <taxon>Xanthobacteraceae</taxon>
        <taxon>Xanthobacter</taxon>
    </lineage>
</organism>
<dbReference type="EMBL" id="VAUP01000042">
    <property type="protein sequence ID" value="TLX40784.1"/>
    <property type="molecule type" value="Genomic_DNA"/>
</dbReference>
<dbReference type="AlphaFoldDB" id="A0A6C1KC16"/>